<reference evidence="6" key="1">
    <citation type="submission" date="2025-08" db="UniProtKB">
        <authorList>
            <consortium name="RefSeq"/>
        </authorList>
    </citation>
    <scope>IDENTIFICATION</scope>
</reference>
<dbReference type="InterPro" id="IPR009057">
    <property type="entry name" value="Homeodomain-like_sf"/>
</dbReference>
<feature type="domain" description="SANT" evidence="4">
    <location>
        <begin position="232"/>
        <end position="287"/>
    </location>
</feature>
<name>A0AB40C9K3_DIOCR</name>
<evidence type="ECO:0000256" key="2">
    <source>
        <dbReference type="SAM" id="Phobius"/>
    </source>
</evidence>
<evidence type="ECO:0000313" key="6">
    <source>
        <dbReference type="RefSeq" id="XP_039135481.1"/>
    </source>
</evidence>
<feature type="compositionally biased region" description="Basic residues" evidence="1">
    <location>
        <begin position="110"/>
        <end position="119"/>
    </location>
</feature>
<dbReference type="InterPro" id="IPR001005">
    <property type="entry name" value="SANT/Myb"/>
</dbReference>
<organism evidence="5 6">
    <name type="scientific">Dioscorea cayennensis subsp. rotundata</name>
    <name type="common">White Guinea yam</name>
    <name type="synonym">Dioscorea rotundata</name>
    <dbReference type="NCBI Taxonomy" id="55577"/>
    <lineage>
        <taxon>Eukaryota</taxon>
        <taxon>Viridiplantae</taxon>
        <taxon>Streptophyta</taxon>
        <taxon>Embryophyta</taxon>
        <taxon>Tracheophyta</taxon>
        <taxon>Spermatophyta</taxon>
        <taxon>Magnoliopsida</taxon>
        <taxon>Liliopsida</taxon>
        <taxon>Dioscoreales</taxon>
        <taxon>Dioscoreaceae</taxon>
        <taxon>Dioscorea</taxon>
    </lineage>
</organism>
<dbReference type="Gene3D" id="1.10.10.60">
    <property type="entry name" value="Homeodomain-like"/>
    <property type="match status" value="2"/>
</dbReference>
<sequence length="294" mass="32237">MDFVEEESRPRFLFQSRTSPLPTSDLQLTKLSKLHAFLCVFAGSLLFAAAISLSSSQPLLSSLLFWVSLSLFVGPFAPPSLTGGDVRVGVGEPLPDPEPIPDPLPDPKAQPRHATRRTRAPVPDPAPIVVPAVAPEKKPRAQAAVPNGGQMEEADWTDLDLDLLKKQISKHPAGEPGRWERIQEAFQGRHGVESVIRMAKSLAERRPGDSDSYQRFLKQRKPVDRRVEEEEAISGGWSSGEDLALLNALKAFPKDAAMRWEKVAAAVPGKSKAECVKRIAELKKDFRNSKASQA</sequence>
<dbReference type="InterPro" id="IPR017884">
    <property type="entry name" value="SANT_dom"/>
</dbReference>
<feature type="region of interest" description="Disordered" evidence="1">
    <location>
        <begin position="87"/>
        <end position="126"/>
    </location>
</feature>
<dbReference type="GO" id="GO:0051083">
    <property type="term" value="P:'de novo' cotranslational protein folding"/>
    <property type="evidence" value="ECO:0007669"/>
    <property type="project" value="InterPro"/>
</dbReference>
<dbReference type="PANTHER" id="PTHR43999:SF3">
    <property type="entry name" value="TRANSCRIPTION FACTOR MAMYB"/>
    <property type="match status" value="1"/>
</dbReference>
<dbReference type="InterPro" id="IPR044634">
    <property type="entry name" value="Zuotin/DnaJC2"/>
</dbReference>
<dbReference type="PROSITE" id="PS51293">
    <property type="entry name" value="SANT"/>
    <property type="match status" value="1"/>
</dbReference>
<feature type="transmembrane region" description="Helical" evidence="2">
    <location>
        <begin position="34"/>
        <end position="53"/>
    </location>
</feature>
<evidence type="ECO:0000313" key="5">
    <source>
        <dbReference type="Proteomes" id="UP001515500"/>
    </source>
</evidence>
<dbReference type="FunFam" id="1.10.10.60:FF:000416">
    <property type="entry name" value="Myb family transcription factor"/>
    <property type="match status" value="1"/>
</dbReference>
<dbReference type="AlphaFoldDB" id="A0AB40C9K3"/>
<gene>
    <name evidence="6" type="primary">LOC120272674</name>
</gene>
<keyword evidence="2" id="KW-0472">Membrane</keyword>
<evidence type="ECO:0000259" key="4">
    <source>
        <dbReference type="PROSITE" id="PS51293"/>
    </source>
</evidence>
<dbReference type="GO" id="GO:0006450">
    <property type="term" value="P:regulation of translational fidelity"/>
    <property type="evidence" value="ECO:0007669"/>
    <property type="project" value="InterPro"/>
</dbReference>
<dbReference type="Pfam" id="PF00249">
    <property type="entry name" value="Myb_DNA-binding"/>
    <property type="match status" value="1"/>
</dbReference>
<evidence type="ECO:0000259" key="3">
    <source>
        <dbReference type="PROSITE" id="PS50090"/>
    </source>
</evidence>
<dbReference type="Pfam" id="PF23082">
    <property type="entry name" value="Myb_DNA-binding_2"/>
    <property type="match status" value="1"/>
</dbReference>
<evidence type="ECO:0000256" key="1">
    <source>
        <dbReference type="SAM" id="MobiDB-lite"/>
    </source>
</evidence>
<dbReference type="GO" id="GO:0005829">
    <property type="term" value="C:cytosol"/>
    <property type="evidence" value="ECO:0007669"/>
    <property type="project" value="TreeGrafter"/>
</dbReference>
<keyword evidence="2" id="KW-1133">Transmembrane helix</keyword>
<keyword evidence="5" id="KW-1185">Reference proteome</keyword>
<protein>
    <submittedName>
        <fullName evidence="6">Transcription factor MAMYB</fullName>
    </submittedName>
</protein>
<dbReference type="RefSeq" id="XP_039135481.1">
    <property type="nucleotide sequence ID" value="XM_039279547.1"/>
</dbReference>
<dbReference type="PROSITE" id="PS50090">
    <property type="entry name" value="MYB_LIKE"/>
    <property type="match status" value="1"/>
</dbReference>
<dbReference type="Proteomes" id="UP001515500">
    <property type="component" value="Chromosome 11"/>
</dbReference>
<accession>A0AB40C9K3</accession>
<feature type="domain" description="Myb-like" evidence="3">
    <location>
        <begin position="229"/>
        <end position="283"/>
    </location>
</feature>
<keyword evidence="2" id="KW-0812">Transmembrane</keyword>
<dbReference type="SMART" id="SM00717">
    <property type="entry name" value="SANT"/>
    <property type="match status" value="2"/>
</dbReference>
<dbReference type="PANTHER" id="PTHR43999">
    <property type="entry name" value="DNAJ HOMOLOG SUBFAMILY C MEMBER 2"/>
    <property type="match status" value="1"/>
</dbReference>
<dbReference type="SUPFAM" id="SSF46689">
    <property type="entry name" value="Homeodomain-like"/>
    <property type="match status" value="1"/>
</dbReference>
<dbReference type="GO" id="GO:0030544">
    <property type="term" value="F:Hsp70 protein binding"/>
    <property type="evidence" value="ECO:0007669"/>
    <property type="project" value="InterPro"/>
</dbReference>
<proteinExistence type="predicted"/>
<dbReference type="CDD" id="cd00167">
    <property type="entry name" value="SANT"/>
    <property type="match status" value="1"/>
</dbReference>
<dbReference type="GeneID" id="120272674"/>
<dbReference type="GO" id="GO:0043022">
    <property type="term" value="F:ribosome binding"/>
    <property type="evidence" value="ECO:0007669"/>
    <property type="project" value="InterPro"/>
</dbReference>
<feature type="compositionally biased region" description="Pro residues" evidence="1">
    <location>
        <begin position="94"/>
        <end position="108"/>
    </location>
</feature>